<dbReference type="GO" id="GO:0044331">
    <property type="term" value="P:cell-cell adhesion mediated by cadherin"/>
    <property type="evidence" value="ECO:0007669"/>
    <property type="project" value="TreeGrafter"/>
</dbReference>
<dbReference type="InterPro" id="IPR020894">
    <property type="entry name" value="Cadherin_CS"/>
</dbReference>
<name>A0A6P8SBA8_GEOSA</name>
<dbReference type="InParanoid" id="A0A6P8SBA8"/>
<dbReference type="OrthoDB" id="9047765at2759"/>
<dbReference type="CDD" id="cd11304">
    <property type="entry name" value="Cadherin_repeat"/>
    <property type="match status" value="3"/>
</dbReference>
<dbReference type="PROSITE" id="PS50268">
    <property type="entry name" value="CADHERIN_2"/>
    <property type="match status" value="5"/>
</dbReference>
<dbReference type="SUPFAM" id="SSF49313">
    <property type="entry name" value="Cadherin-like"/>
    <property type="match status" value="5"/>
</dbReference>
<dbReference type="AlphaFoldDB" id="A0A6P8SBA8"/>
<keyword evidence="4 7" id="KW-0472">Membrane</keyword>
<evidence type="ECO:0000259" key="8">
    <source>
        <dbReference type="PROSITE" id="PS50268"/>
    </source>
</evidence>
<protein>
    <submittedName>
        <fullName evidence="10">Cadherin-related family member 3 isoform X1</fullName>
    </submittedName>
</protein>
<accession>A0A6P8SBA8</accession>
<dbReference type="GO" id="GO:0007156">
    <property type="term" value="P:homophilic cell adhesion via plasma membrane adhesion molecules"/>
    <property type="evidence" value="ECO:0007669"/>
    <property type="project" value="InterPro"/>
</dbReference>
<organism evidence="9 10">
    <name type="scientific">Geotrypetes seraphini</name>
    <name type="common">Gaboon caecilian</name>
    <name type="synonym">Caecilia seraphini</name>
    <dbReference type="NCBI Taxonomy" id="260995"/>
    <lineage>
        <taxon>Eukaryota</taxon>
        <taxon>Metazoa</taxon>
        <taxon>Chordata</taxon>
        <taxon>Craniata</taxon>
        <taxon>Vertebrata</taxon>
        <taxon>Euteleostomi</taxon>
        <taxon>Amphibia</taxon>
        <taxon>Gymnophiona</taxon>
        <taxon>Geotrypetes</taxon>
    </lineage>
</organism>
<feature type="domain" description="Cadherin" evidence="8">
    <location>
        <begin position="362"/>
        <end position="477"/>
    </location>
</feature>
<dbReference type="SMART" id="SM00112">
    <property type="entry name" value="CA"/>
    <property type="match status" value="4"/>
</dbReference>
<comment type="subcellular location">
    <subcellularLocation>
        <location evidence="1">Membrane</location>
    </subcellularLocation>
</comment>
<keyword evidence="7" id="KW-1133">Transmembrane helix</keyword>
<feature type="region of interest" description="Disordered" evidence="6">
    <location>
        <begin position="828"/>
        <end position="931"/>
    </location>
</feature>
<evidence type="ECO:0000256" key="7">
    <source>
        <dbReference type="SAM" id="Phobius"/>
    </source>
</evidence>
<evidence type="ECO:0000256" key="5">
    <source>
        <dbReference type="PROSITE-ProRule" id="PRU00043"/>
    </source>
</evidence>
<keyword evidence="3 5" id="KW-0106">Calcium</keyword>
<dbReference type="FunFam" id="2.60.40.60:FF:000250">
    <property type="entry name" value="Cadherin related family member 3"/>
    <property type="match status" value="1"/>
</dbReference>
<dbReference type="GO" id="GO:0016477">
    <property type="term" value="P:cell migration"/>
    <property type="evidence" value="ECO:0007669"/>
    <property type="project" value="TreeGrafter"/>
</dbReference>
<dbReference type="PRINTS" id="PR00205">
    <property type="entry name" value="CADHERIN"/>
</dbReference>
<proteinExistence type="predicted"/>
<dbReference type="InterPro" id="IPR039808">
    <property type="entry name" value="Cadherin"/>
</dbReference>
<dbReference type="GO" id="GO:0007043">
    <property type="term" value="P:cell-cell junction assembly"/>
    <property type="evidence" value="ECO:0007669"/>
    <property type="project" value="TreeGrafter"/>
</dbReference>
<dbReference type="GO" id="GO:0005912">
    <property type="term" value="C:adherens junction"/>
    <property type="evidence" value="ECO:0007669"/>
    <property type="project" value="TreeGrafter"/>
</dbReference>
<feature type="domain" description="Cadherin" evidence="8">
    <location>
        <begin position="478"/>
        <end position="583"/>
    </location>
</feature>
<gene>
    <name evidence="10" type="primary">CDHR3</name>
</gene>
<dbReference type="FunFam" id="2.60.40.60:FF:000231">
    <property type="entry name" value="Cadherin related family member 3"/>
    <property type="match status" value="1"/>
</dbReference>
<reference evidence="10" key="1">
    <citation type="submission" date="2025-08" db="UniProtKB">
        <authorList>
            <consortium name="RefSeq"/>
        </authorList>
    </citation>
    <scope>IDENTIFICATION</scope>
</reference>
<feature type="domain" description="Cadherin" evidence="8">
    <location>
        <begin position="253"/>
        <end position="361"/>
    </location>
</feature>
<dbReference type="RefSeq" id="XP_033813486.1">
    <property type="nucleotide sequence ID" value="XM_033957595.1"/>
</dbReference>
<dbReference type="GeneID" id="117366336"/>
<evidence type="ECO:0000256" key="3">
    <source>
        <dbReference type="ARBA" id="ARBA00022837"/>
    </source>
</evidence>
<dbReference type="InterPro" id="IPR015919">
    <property type="entry name" value="Cadherin-like_sf"/>
</dbReference>
<evidence type="ECO:0000256" key="2">
    <source>
        <dbReference type="ARBA" id="ARBA00022737"/>
    </source>
</evidence>
<evidence type="ECO:0000256" key="4">
    <source>
        <dbReference type="ARBA" id="ARBA00023136"/>
    </source>
</evidence>
<dbReference type="Pfam" id="PF00028">
    <property type="entry name" value="Cadherin"/>
    <property type="match status" value="2"/>
</dbReference>
<evidence type="ECO:0000256" key="1">
    <source>
        <dbReference type="ARBA" id="ARBA00004370"/>
    </source>
</evidence>
<evidence type="ECO:0000313" key="10">
    <source>
        <dbReference type="RefSeq" id="XP_033813486.1"/>
    </source>
</evidence>
<feature type="transmembrane region" description="Helical" evidence="7">
    <location>
        <begin position="727"/>
        <end position="749"/>
    </location>
</feature>
<dbReference type="FunCoup" id="A0A6P8SBA8">
    <property type="interactions" value="33"/>
</dbReference>
<keyword evidence="9" id="KW-1185">Reference proteome</keyword>
<dbReference type="GO" id="GO:0016339">
    <property type="term" value="P:calcium-dependent cell-cell adhesion via plasma membrane cell adhesion molecules"/>
    <property type="evidence" value="ECO:0007669"/>
    <property type="project" value="TreeGrafter"/>
</dbReference>
<dbReference type="PANTHER" id="PTHR24027">
    <property type="entry name" value="CADHERIN-23"/>
    <property type="match status" value="1"/>
</dbReference>
<feature type="domain" description="Cadherin" evidence="8">
    <location>
        <begin position="68"/>
        <end position="140"/>
    </location>
</feature>
<dbReference type="PROSITE" id="PS00232">
    <property type="entry name" value="CADHERIN_1"/>
    <property type="match status" value="1"/>
</dbReference>
<dbReference type="GO" id="GO:0034332">
    <property type="term" value="P:adherens junction organization"/>
    <property type="evidence" value="ECO:0007669"/>
    <property type="project" value="TreeGrafter"/>
</dbReference>
<feature type="domain" description="Cadherin" evidence="8">
    <location>
        <begin position="145"/>
        <end position="251"/>
    </location>
</feature>
<sequence>MIAFPLWIRRPFRGQFSKEPPSFSFQEEGAFVKFTGLPAAVKFSENLPAGSAVYKFKTAGTLPSGLPSIINTNPLTKAFRVDPIEPSGDYQVVYTGDPVLDYETMPNSFDLQIFAKYATGATNLQTLTVQLINVNEPPFFVDNMAFQSVSIYIRERAAAGVIYKIQACDPEDRICDREDPHDNLKYTINSASPALFSVSPPASISSTKIFDYEKDEHTYYLSVTVEDPQGLSVKGALVVQIVNINDEPPKFIGPKYLLFHIDEETRPGTVIANVTAVDPDDDGTKSTLLYSFNTPTMFFEINQFTGVVQVLRIIDRENEPFRQHPEVTLEIVVQDGINFDPSERFELKIIIDDINDNPPVCKAYALSVAVPENEVKGRNIIDLAQECKDVDVEDRYNEFNFTGLSGLGENQRFKMESPGSGRIVVNGDLNFEDPNNLALGNEYSLRVMIQNIASPHYKQTIYVYVKTTQVNEFPPVFKRTSYVFSVSEVVPAYAVIGQVYASDPDWPFNGITYSIEAGDGTLDYSKLFWMDPNTGSLHIVTSLDYETTKQYNLTVRATDLSSAVSTVLVTVDVLEVNDEKPICKPNSYSLAVPVSLAVGTNIQNFRLTCTDRDSDPRSFLYFFDKGNIYNQFTFSPNAGSNVTSLILASPFGYLTGSKMIWDYKLLVYITDNNLMTSEPKFNRNTQTGTVTLNIHVYVPGLTTQITTTTPSITYLIKRENAYSASTWYVPFIITLGSILLAGLLAYLLYRLAKCIRCPPRTKAHKAPSIESKTIEKRKKEKLETVWELTRLNTVFDGEAVDPITGKIYEYNSKSGARRWKDTKLPTDLATVDPTAQELSSLPANVTERKSQVGTPSKKEKSSADKAMKAAGPEEAPKPLEGDPETAKQATPRLQKSREGKPNPSAKVTPKTPPQPNVNKDNAAGDVNLGSN</sequence>
<dbReference type="GO" id="GO:0000902">
    <property type="term" value="P:cell morphogenesis"/>
    <property type="evidence" value="ECO:0007669"/>
    <property type="project" value="TreeGrafter"/>
</dbReference>
<evidence type="ECO:0000256" key="6">
    <source>
        <dbReference type="SAM" id="MobiDB-lite"/>
    </source>
</evidence>
<dbReference type="KEGG" id="gsh:117366336"/>
<dbReference type="GO" id="GO:0005509">
    <property type="term" value="F:calcium ion binding"/>
    <property type="evidence" value="ECO:0007669"/>
    <property type="project" value="UniProtKB-UniRule"/>
</dbReference>
<dbReference type="PANTHER" id="PTHR24027:SF439">
    <property type="entry name" value="CADHERIN-RELATED FAMILY MEMBER 3"/>
    <property type="match status" value="1"/>
</dbReference>
<dbReference type="Gene3D" id="2.60.40.60">
    <property type="entry name" value="Cadherins"/>
    <property type="match status" value="5"/>
</dbReference>
<evidence type="ECO:0000313" key="9">
    <source>
        <dbReference type="Proteomes" id="UP000515159"/>
    </source>
</evidence>
<dbReference type="Proteomes" id="UP000515159">
    <property type="component" value="Chromosome 9"/>
</dbReference>
<dbReference type="GO" id="GO:0008013">
    <property type="term" value="F:beta-catenin binding"/>
    <property type="evidence" value="ECO:0007669"/>
    <property type="project" value="TreeGrafter"/>
</dbReference>
<feature type="compositionally biased region" description="Basic and acidic residues" evidence="6">
    <location>
        <begin position="846"/>
        <end position="867"/>
    </location>
</feature>
<dbReference type="GO" id="GO:0016342">
    <property type="term" value="C:catenin complex"/>
    <property type="evidence" value="ECO:0007669"/>
    <property type="project" value="TreeGrafter"/>
</dbReference>
<keyword evidence="2" id="KW-0677">Repeat</keyword>
<dbReference type="CTD" id="222256"/>
<dbReference type="GO" id="GO:0045296">
    <property type="term" value="F:cadherin binding"/>
    <property type="evidence" value="ECO:0007669"/>
    <property type="project" value="TreeGrafter"/>
</dbReference>
<keyword evidence="7" id="KW-0812">Transmembrane</keyword>
<dbReference type="InterPro" id="IPR002126">
    <property type="entry name" value="Cadherin-like_dom"/>
</dbReference>